<evidence type="ECO:0000256" key="4">
    <source>
        <dbReference type="SAM" id="SignalP"/>
    </source>
</evidence>
<gene>
    <name evidence="6" type="ORF">SAMN04489711_11040</name>
</gene>
<dbReference type="PRINTS" id="PR00118">
    <property type="entry name" value="BLACTAMASEA"/>
</dbReference>
<dbReference type="AlphaFoldDB" id="A0A1I2FBM6"/>
<dbReference type="STRING" id="1177982.SAMN04489711_11040"/>
<evidence type="ECO:0000259" key="5">
    <source>
        <dbReference type="Pfam" id="PF13354"/>
    </source>
</evidence>
<dbReference type="GO" id="GO:0008800">
    <property type="term" value="F:beta-lactamase activity"/>
    <property type="evidence" value="ECO:0007669"/>
    <property type="project" value="UniProtKB-EC"/>
</dbReference>
<keyword evidence="4" id="KW-0732">Signal</keyword>
<dbReference type="InterPro" id="IPR045155">
    <property type="entry name" value="Beta-lactam_cat"/>
</dbReference>
<feature type="chain" id="PRO_5011446996" description="beta-lactamase" evidence="4">
    <location>
        <begin position="46"/>
        <end position="438"/>
    </location>
</feature>
<comment type="catalytic activity">
    <reaction evidence="1">
        <text>a beta-lactam + H2O = a substituted beta-amino acid</text>
        <dbReference type="Rhea" id="RHEA:20401"/>
        <dbReference type="ChEBI" id="CHEBI:15377"/>
        <dbReference type="ChEBI" id="CHEBI:35627"/>
        <dbReference type="ChEBI" id="CHEBI:140347"/>
        <dbReference type="EC" id="3.5.2.6"/>
    </reaction>
</comment>
<dbReference type="Pfam" id="PF13354">
    <property type="entry name" value="Beta-lactamase2"/>
    <property type="match status" value="1"/>
</dbReference>
<dbReference type="PANTHER" id="PTHR35333">
    <property type="entry name" value="BETA-LACTAMASE"/>
    <property type="match status" value="1"/>
</dbReference>
<dbReference type="RefSeq" id="WP_092940220.1">
    <property type="nucleotide sequence ID" value="NZ_FONX01000010.1"/>
</dbReference>
<dbReference type="Gene3D" id="3.40.710.10">
    <property type="entry name" value="DD-peptidase/beta-lactamase superfamily"/>
    <property type="match status" value="1"/>
</dbReference>
<dbReference type="OrthoDB" id="9784149at2"/>
<evidence type="ECO:0000256" key="1">
    <source>
        <dbReference type="ARBA" id="ARBA00001526"/>
    </source>
</evidence>
<dbReference type="PANTHER" id="PTHR35333:SF3">
    <property type="entry name" value="BETA-LACTAMASE-TYPE TRANSPEPTIDASE FOLD CONTAINING PROTEIN"/>
    <property type="match status" value="1"/>
</dbReference>
<dbReference type="GO" id="GO:0046677">
    <property type="term" value="P:response to antibiotic"/>
    <property type="evidence" value="ECO:0007669"/>
    <property type="project" value="InterPro"/>
</dbReference>
<evidence type="ECO:0000313" key="7">
    <source>
        <dbReference type="Proteomes" id="UP000199119"/>
    </source>
</evidence>
<proteinExistence type="inferred from homology"/>
<feature type="signal peptide" evidence="4">
    <location>
        <begin position="1"/>
        <end position="45"/>
    </location>
</feature>
<dbReference type="InterPro" id="IPR000871">
    <property type="entry name" value="Beta-lactam_class-A"/>
</dbReference>
<dbReference type="EMBL" id="FONX01000010">
    <property type="protein sequence ID" value="SFF02423.1"/>
    <property type="molecule type" value="Genomic_DNA"/>
</dbReference>
<name>A0A1I2FBM6_9BURK</name>
<evidence type="ECO:0000256" key="3">
    <source>
        <dbReference type="ARBA" id="ARBA00012865"/>
    </source>
</evidence>
<feature type="domain" description="Beta-lactamase class A catalytic" evidence="5">
    <location>
        <begin position="92"/>
        <end position="354"/>
    </location>
</feature>
<accession>A0A1I2FBM6</accession>
<dbReference type="SUPFAM" id="SSF56601">
    <property type="entry name" value="beta-lactamase/transpeptidase-like"/>
    <property type="match status" value="1"/>
</dbReference>
<dbReference type="Proteomes" id="UP000199119">
    <property type="component" value="Unassembled WGS sequence"/>
</dbReference>
<protein>
    <recommendedName>
        <fullName evidence="3">beta-lactamase</fullName>
        <ecNumber evidence="3">3.5.2.6</ecNumber>
    </recommendedName>
</protein>
<sequence length="438" mass="45762">MPLIRFPLPIPKPASSTPSRALNRALSRALAALAVCALPGLPARAQVPAPPAVPASVAGGAAAPAAVPAPWVPALQRGLERAATLPGATAFGVYVRDLDTGDALSFHGAERWYLASSVKVPVAIAVLRGVERGAFTLDTPLTLREADYVDGAGPTKRQAAGTPLTVRWLLEQMIVFSDNTASDMLIELVGLPAVNAVAQEAAPGGLERITTLADVRRQAYAQLTPEALHLSGRDFLELKAQRGDREVKDTLARLLHVAPASLRPLGVGEAFEAYYATGLNSGRLDAYGELLAQLAQGRLLNPAHTRYLLGVMERVQTGPQRIKAGLPAGVTFAHKTGTQRARTCDSGLITRPADALHPHAVRAIVVACTRGEPSTTRSDRTLRQVGIAICQSGLLTHGKPHDLPCPTTAAAASTIVQPRAAAARAGAVDGDLLGGDEP</sequence>
<evidence type="ECO:0000256" key="2">
    <source>
        <dbReference type="ARBA" id="ARBA00009009"/>
    </source>
</evidence>
<organism evidence="6 7">
    <name type="scientific">Paracidovorax wautersii</name>
    <dbReference type="NCBI Taxonomy" id="1177982"/>
    <lineage>
        <taxon>Bacteria</taxon>
        <taxon>Pseudomonadati</taxon>
        <taxon>Pseudomonadota</taxon>
        <taxon>Betaproteobacteria</taxon>
        <taxon>Burkholderiales</taxon>
        <taxon>Comamonadaceae</taxon>
        <taxon>Paracidovorax</taxon>
    </lineage>
</organism>
<keyword evidence="7" id="KW-1185">Reference proteome</keyword>
<comment type="similarity">
    <text evidence="2">Belongs to the class-A beta-lactamase family.</text>
</comment>
<evidence type="ECO:0000313" key="6">
    <source>
        <dbReference type="EMBL" id="SFF02423.1"/>
    </source>
</evidence>
<dbReference type="InterPro" id="IPR012338">
    <property type="entry name" value="Beta-lactam/transpept-like"/>
</dbReference>
<reference evidence="7" key="1">
    <citation type="submission" date="2016-10" db="EMBL/GenBank/DDBJ databases">
        <authorList>
            <person name="Varghese N."/>
            <person name="Submissions S."/>
        </authorList>
    </citation>
    <scope>NUCLEOTIDE SEQUENCE [LARGE SCALE GENOMIC DNA]</scope>
    <source>
        <strain evidence="7">DSM 27981</strain>
    </source>
</reference>
<dbReference type="GO" id="GO:0030655">
    <property type="term" value="P:beta-lactam antibiotic catabolic process"/>
    <property type="evidence" value="ECO:0007669"/>
    <property type="project" value="InterPro"/>
</dbReference>
<dbReference type="EC" id="3.5.2.6" evidence="3"/>